<feature type="signal peptide" evidence="5">
    <location>
        <begin position="1"/>
        <end position="19"/>
    </location>
</feature>
<keyword evidence="2" id="KW-0677">Repeat</keyword>
<evidence type="ECO:0000256" key="3">
    <source>
        <dbReference type="SAM" id="MobiDB-lite"/>
    </source>
</evidence>
<comment type="caution">
    <text evidence="6">The sequence shown here is derived from an EMBL/GenBank/DDBJ whole genome shotgun (WGS) entry which is preliminary data.</text>
</comment>
<keyword evidence="1" id="KW-0853">WD repeat</keyword>
<reference evidence="6" key="1">
    <citation type="submission" date="2023-08" db="EMBL/GenBank/DDBJ databases">
        <authorList>
            <person name="Chen Y."/>
            <person name="Shah S."/>
            <person name="Dougan E. K."/>
            <person name="Thang M."/>
            <person name="Chan C."/>
        </authorList>
    </citation>
    <scope>NUCLEOTIDE SEQUENCE</scope>
</reference>
<keyword evidence="4" id="KW-0472">Membrane</keyword>
<accession>A0AA36MH14</accession>
<evidence type="ECO:0000256" key="2">
    <source>
        <dbReference type="ARBA" id="ARBA00022737"/>
    </source>
</evidence>
<feature type="compositionally biased region" description="Low complexity" evidence="3">
    <location>
        <begin position="1518"/>
        <end position="1534"/>
    </location>
</feature>
<protein>
    <submittedName>
        <fullName evidence="6">Uncharacterized protein</fullName>
    </submittedName>
</protein>
<proteinExistence type="predicted"/>
<dbReference type="SUPFAM" id="SSF57184">
    <property type="entry name" value="Growth factor receptor domain"/>
    <property type="match status" value="1"/>
</dbReference>
<gene>
    <name evidence="6" type="ORF">EVOR1521_LOCUS1508</name>
</gene>
<dbReference type="PANTHER" id="PTHR19848">
    <property type="entry name" value="WD40 REPEAT PROTEIN"/>
    <property type="match status" value="1"/>
</dbReference>
<evidence type="ECO:0000256" key="1">
    <source>
        <dbReference type="ARBA" id="ARBA00022574"/>
    </source>
</evidence>
<keyword evidence="7" id="KW-1185">Reference proteome</keyword>
<organism evidence="6 7">
    <name type="scientific">Effrenium voratum</name>
    <dbReference type="NCBI Taxonomy" id="2562239"/>
    <lineage>
        <taxon>Eukaryota</taxon>
        <taxon>Sar</taxon>
        <taxon>Alveolata</taxon>
        <taxon>Dinophyceae</taxon>
        <taxon>Suessiales</taxon>
        <taxon>Symbiodiniaceae</taxon>
        <taxon>Effrenium</taxon>
    </lineage>
</organism>
<dbReference type="SUPFAM" id="SSF50978">
    <property type="entry name" value="WD40 repeat-like"/>
    <property type="match status" value="1"/>
</dbReference>
<keyword evidence="4" id="KW-1133">Transmembrane helix</keyword>
<dbReference type="InterPro" id="IPR001680">
    <property type="entry name" value="WD40_rpt"/>
</dbReference>
<keyword evidence="5" id="KW-0732">Signal</keyword>
<dbReference type="SUPFAM" id="SSF117289">
    <property type="entry name" value="Nucleoporin domain"/>
    <property type="match status" value="1"/>
</dbReference>
<feature type="transmembrane region" description="Helical" evidence="4">
    <location>
        <begin position="1155"/>
        <end position="1175"/>
    </location>
</feature>
<dbReference type="Gene3D" id="2.10.50.10">
    <property type="entry name" value="Tumor Necrosis Factor Receptor, subunit A, domain 2"/>
    <property type="match status" value="1"/>
</dbReference>
<evidence type="ECO:0000256" key="4">
    <source>
        <dbReference type="SAM" id="Phobius"/>
    </source>
</evidence>
<evidence type="ECO:0000256" key="5">
    <source>
        <dbReference type="SAM" id="SignalP"/>
    </source>
</evidence>
<dbReference type="EMBL" id="CAUJNA010000056">
    <property type="protein sequence ID" value="CAJ1371101.1"/>
    <property type="molecule type" value="Genomic_DNA"/>
</dbReference>
<dbReference type="PANTHER" id="PTHR19848:SF8">
    <property type="entry name" value="F-BOX AND WD REPEAT DOMAIN CONTAINING 7"/>
    <property type="match status" value="1"/>
</dbReference>
<keyword evidence="4" id="KW-0812">Transmembrane</keyword>
<sequence>MSGLALAAVSVFCFCRASAELREVVGHEVNWKVPKEPVLALTHQNGDACVEHLEASPSGDWVVTAHDDAFCIWRAPTCFVNATSASCIPEAEPWQCLKQPGPVKGLEVMNPFTIALIEGKDVLVWTINASAPTATLSHNSTVELMDSEGEWLATGTQDGFIHMWWAPFGFEEFANPKWSYNMVKWAGGRGFDITALALCKGNRWMGVSTFRDYSDTSKLILWDVRGKSPDTPTRIYSQISRILAVEFAPTQTWLVAGSEAGAITSWRHVEHEEVPLRRRFAFWAVRYLRFSPCGSWLLAGNYEGSADLWDVAGYFVDAQSPATSFELLGGGRIAMSADTGLVMVAEGGNCRVSAWPLDLRDSQWSFEFADNEREMRDLLLSPSGKHVLSGQVGHPARLSLWAVQRRANVPLLSMQIDDSLCCMLTLGEDEVIVGLQGSKRHPDTNPGRVGLWHITWNTPGPMVATEKALFSVPGCYLISLAIYFDPDFWICGCRSKVVILQRRSAQSASVLRVLALETEQARATAVAAVGNGFAVGTSAGSVCLYPLRQKEAWNLSHSDGIRDEEDIPRCVYPGSEINDLQLQSANGTELYSGGSNGRTCRIFLKSLTMSCFDQPGNEPREVLDIEYMLEKNLLISSSANGIIALWYLDVDIFQQQPSPLTWYETENYHMHLAASPDATYIYVSGTLGEIQARFIESVSAAVRRMLQSPLCQMKDVCNTDSVTYHGKDPIELPHYLESLPLQWLGLQDAKIRVMSPEPPISMRAVNLSGAGLSDWQSMSTGWFSIPSIIDISATPAYVSVPILHGQAVRLVTDQNCVDAASQKEKGLNFCILRSAQKEDQLCATHFESHDMTREALAAKVTGSPLPVKTVILVDQEDFIAWLCDCPAGRFGTNGSHCEICPLNHYCPAAGNDTRARNFRASPCPPGAGTTGIGLTSIKQCECLPGFYTVKSTTDPGGFLCRSCPPGASSFSYGMMECQACQFGYRSYDWPRLQPSNFCFPDWFGLGFMIALQLAMIQLVYSTWRHFQGLAINEVKVQHGKWVVSTMGRRELWIFPCLETFQVSFRKTGNPWLDDPQKPYRVRAIRGSDLRLVLLQGGEEMKAESSWPGLFGEDDDYDSSEVSEEGQAVWTSRIRLDTSQGFIRLSCPFACLCGRILPAVVICPLLFLASGILLKLAVYRKIWIMLGLPFTTVIALLVVAGAYFSAPAPAMHNNVLNFRHLLPPPKLVPRGGARAVKVESIEHLLNHFRFSIGDRDMYYVNSNILLPVTKPTQLSFAELAGPVQTKYFVSHYWGIPFENSMQSIMKHSWTTEREKWQSAAYWCCSFSNNQWSIAEELGNGDIAQSSFYLALTDPRTCATVMVLDEKAQALKRVWCLFEVLQTCILSQKKPGFEGLFLCTPSGVLNKESAQSDGSLSIDTAIAVARSLRHLKLEEASATNPADKVMIDELVERYPGKHEAMNRFVRRHIRDALNLIREHHNQTFAWLLRELERSERSESGPLAPGMSRAPPIFPTMPVTSVSLSSLPSGSSRGHMSQKSLSSVCPSGHLLEPNGEDSSGSSSESEHFVAPRPK</sequence>
<evidence type="ECO:0000313" key="6">
    <source>
        <dbReference type="EMBL" id="CAJ1371101.1"/>
    </source>
</evidence>
<feature type="region of interest" description="Disordered" evidence="3">
    <location>
        <begin position="1518"/>
        <end position="1571"/>
    </location>
</feature>
<feature type="transmembrane region" description="Helical" evidence="4">
    <location>
        <begin position="1182"/>
        <end position="1203"/>
    </location>
</feature>
<dbReference type="SMART" id="SM00320">
    <property type="entry name" value="WD40"/>
    <property type="match status" value="6"/>
</dbReference>
<dbReference type="SMART" id="SM01411">
    <property type="entry name" value="Ephrin_rec_like"/>
    <property type="match status" value="2"/>
</dbReference>
<dbReference type="InterPro" id="IPR036322">
    <property type="entry name" value="WD40_repeat_dom_sf"/>
</dbReference>
<name>A0AA36MH14_9DINO</name>
<dbReference type="Gene3D" id="2.130.10.10">
    <property type="entry name" value="YVTN repeat-like/Quinoprotein amine dehydrogenase"/>
    <property type="match status" value="3"/>
</dbReference>
<dbReference type="InterPro" id="IPR015943">
    <property type="entry name" value="WD40/YVTN_repeat-like_dom_sf"/>
</dbReference>
<feature type="compositionally biased region" description="Basic and acidic residues" evidence="3">
    <location>
        <begin position="1561"/>
        <end position="1571"/>
    </location>
</feature>
<dbReference type="Proteomes" id="UP001178507">
    <property type="component" value="Unassembled WGS sequence"/>
</dbReference>
<feature type="chain" id="PRO_5041350930" evidence="5">
    <location>
        <begin position="20"/>
        <end position="1571"/>
    </location>
</feature>
<dbReference type="InterPro" id="IPR009030">
    <property type="entry name" value="Growth_fac_rcpt_cys_sf"/>
</dbReference>
<evidence type="ECO:0000313" key="7">
    <source>
        <dbReference type="Proteomes" id="UP001178507"/>
    </source>
</evidence>
<dbReference type="SUPFAM" id="SSF82171">
    <property type="entry name" value="DPP6 N-terminal domain-like"/>
    <property type="match status" value="1"/>
</dbReference>